<evidence type="ECO:0000313" key="2">
    <source>
        <dbReference type="EMBL" id="EEB14822.1"/>
    </source>
</evidence>
<dbReference type="VEuPathDB" id="VectorBase:PHUM329300"/>
<dbReference type="RefSeq" id="XP_002427560.1">
    <property type="nucleotide sequence ID" value="XM_002427515.1"/>
</dbReference>
<name>E0VN66_PEDHC</name>
<dbReference type="KEGG" id="phu:Phum_PHUM329300"/>
<keyword evidence="4" id="KW-1185">Reference proteome</keyword>
<accession>E0VN66</accession>
<gene>
    <name evidence="3" type="primary">8236276</name>
    <name evidence="2" type="ORF">Phum_PHUM329300</name>
</gene>
<dbReference type="EMBL" id="AAZO01003821">
    <property type="status" value="NOT_ANNOTATED_CDS"/>
    <property type="molecule type" value="Genomic_DNA"/>
</dbReference>
<proteinExistence type="predicted"/>
<dbReference type="EMBL" id="DS235333">
    <property type="protein sequence ID" value="EEB14822.1"/>
    <property type="molecule type" value="Genomic_DNA"/>
</dbReference>
<dbReference type="CTD" id="8236276"/>
<dbReference type="Proteomes" id="UP000009046">
    <property type="component" value="Unassembled WGS sequence"/>
</dbReference>
<reference evidence="2" key="1">
    <citation type="submission" date="2007-04" db="EMBL/GenBank/DDBJ databases">
        <title>Annotation of Pediculus humanus corporis strain USDA.</title>
        <authorList>
            <person name="Kirkness E."/>
            <person name="Hannick L."/>
            <person name="Hass B."/>
            <person name="Bruggner R."/>
            <person name="Lawson D."/>
            <person name="Bidwell S."/>
            <person name="Joardar V."/>
            <person name="Caler E."/>
            <person name="Walenz B."/>
            <person name="Inman J."/>
            <person name="Schobel S."/>
            <person name="Galinsky K."/>
            <person name="Amedeo P."/>
            <person name="Strausberg R."/>
        </authorList>
    </citation>
    <scope>NUCLEOTIDE SEQUENCE</scope>
    <source>
        <strain evidence="2">USDA</strain>
    </source>
</reference>
<feature type="region of interest" description="Disordered" evidence="1">
    <location>
        <begin position="1"/>
        <end position="20"/>
    </location>
</feature>
<feature type="compositionally biased region" description="Low complexity" evidence="1">
    <location>
        <begin position="10"/>
        <end position="20"/>
    </location>
</feature>
<dbReference type="AlphaFoldDB" id="E0VN66"/>
<dbReference type="GeneID" id="8236276"/>
<evidence type="ECO:0000313" key="3">
    <source>
        <dbReference type="EnsemblMetazoa" id="PHUM329300-PA"/>
    </source>
</evidence>
<dbReference type="InParanoid" id="E0VN66"/>
<protein>
    <submittedName>
        <fullName evidence="2 3">Uncharacterized protein</fullName>
    </submittedName>
</protein>
<dbReference type="EnsemblMetazoa" id="PHUM329300-RA">
    <property type="protein sequence ID" value="PHUM329300-PA"/>
    <property type="gene ID" value="PHUM329300"/>
</dbReference>
<dbReference type="HOGENOM" id="CLU_3016633_0_0_1"/>
<organism>
    <name type="scientific">Pediculus humanus subsp. corporis</name>
    <name type="common">Body louse</name>
    <dbReference type="NCBI Taxonomy" id="121224"/>
    <lineage>
        <taxon>Eukaryota</taxon>
        <taxon>Metazoa</taxon>
        <taxon>Ecdysozoa</taxon>
        <taxon>Arthropoda</taxon>
        <taxon>Hexapoda</taxon>
        <taxon>Insecta</taxon>
        <taxon>Pterygota</taxon>
        <taxon>Neoptera</taxon>
        <taxon>Paraneoptera</taxon>
        <taxon>Psocodea</taxon>
        <taxon>Troctomorpha</taxon>
        <taxon>Phthiraptera</taxon>
        <taxon>Anoplura</taxon>
        <taxon>Pediculidae</taxon>
        <taxon>Pediculus</taxon>
    </lineage>
</organism>
<sequence length="56" mass="5955">MYESSSVFPTASAAAGGKTGAANIRMKKKDFLEDFFYTGKGKPSTFFLLGVAKKGV</sequence>
<evidence type="ECO:0000256" key="1">
    <source>
        <dbReference type="SAM" id="MobiDB-lite"/>
    </source>
</evidence>
<evidence type="ECO:0000313" key="4">
    <source>
        <dbReference type="Proteomes" id="UP000009046"/>
    </source>
</evidence>
<reference evidence="2" key="2">
    <citation type="submission" date="2007-04" db="EMBL/GenBank/DDBJ databases">
        <title>The genome of the human body louse.</title>
        <authorList>
            <consortium name="The Human Body Louse Genome Consortium"/>
            <person name="Kirkness E."/>
            <person name="Walenz B."/>
            <person name="Hass B."/>
            <person name="Bruggner R."/>
            <person name="Strausberg R."/>
        </authorList>
    </citation>
    <scope>NUCLEOTIDE SEQUENCE</scope>
    <source>
        <strain evidence="2">USDA</strain>
    </source>
</reference>
<reference evidence="3" key="3">
    <citation type="submission" date="2021-02" db="UniProtKB">
        <authorList>
            <consortium name="EnsemblMetazoa"/>
        </authorList>
    </citation>
    <scope>IDENTIFICATION</scope>
    <source>
        <strain evidence="3">USDA</strain>
    </source>
</reference>